<comment type="caution">
    <text evidence="2">The sequence shown here is derived from an EMBL/GenBank/DDBJ whole genome shotgun (WGS) entry which is preliminary data.</text>
</comment>
<accession>A0A1D2MXM1</accession>
<evidence type="ECO:0000313" key="3">
    <source>
        <dbReference type="Proteomes" id="UP000094527"/>
    </source>
</evidence>
<proteinExistence type="predicted"/>
<dbReference type="PROSITE" id="PS51257">
    <property type="entry name" value="PROKAR_LIPOPROTEIN"/>
    <property type="match status" value="1"/>
</dbReference>
<dbReference type="EMBL" id="LJIJ01000410">
    <property type="protein sequence ID" value="ODM97789.1"/>
    <property type="molecule type" value="Genomic_DNA"/>
</dbReference>
<dbReference type="OMA" id="FENFHVD"/>
<dbReference type="PANTHER" id="PTHR15261">
    <property type="entry name" value="THROMBOSPONDIN-TYPE LAMININ G DOMAIN AND EAR REPEAT-CONTAINING"/>
    <property type="match status" value="1"/>
</dbReference>
<gene>
    <name evidence="2" type="ORF">Ocin01_08892</name>
</gene>
<name>A0A1D2MXM1_ORCCI</name>
<evidence type="ECO:0000256" key="1">
    <source>
        <dbReference type="SAM" id="SignalP"/>
    </source>
</evidence>
<organism evidence="2 3">
    <name type="scientific">Orchesella cincta</name>
    <name type="common">Springtail</name>
    <name type="synonym">Podura cincta</name>
    <dbReference type="NCBI Taxonomy" id="48709"/>
    <lineage>
        <taxon>Eukaryota</taxon>
        <taxon>Metazoa</taxon>
        <taxon>Ecdysozoa</taxon>
        <taxon>Arthropoda</taxon>
        <taxon>Hexapoda</taxon>
        <taxon>Collembola</taxon>
        <taxon>Entomobryomorpha</taxon>
        <taxon>Entomobryoidea</taxon>
        <taxon>Orchesellidae</taxon>
        <taxon>Orchesellinae</taxon>
        <taxon>Orchesella</taxon>
    </lineage>
</organism>
<sequence>MGHYEKILGFSVLVLSCFQLSSCVDLKQLFTPGNEELIQIIKEELDLFRVDMTKSFMDAHTRRRRAVTGHFKDITIKEDGISLEQTVDSVGPFSTFVFEGVPYLIQSSGIFRLDGLSALGTNKVLSRNEALTQVGSWKLQSNELVLHGYEWKHLYFLLTTDGQFSTIYTMHTSSLQPVFRQRILNKDNAVAARFFDYRRNLYLAICNDNEQHSTTFSSISRWAGSYMDKIHQIQTTGASAVEAFTINSKKYIAIAQTRDSTGDTLMGTLVLKMDHMERLDKFQLLWSNKASSLQYMTTEKEHFLLIGQENEPSIVYWFGGMDFIFWQQFDGLQGKNLMMDCLQLSADEPRLLASDGDSLRFYTRTVSATQITATWTESSFVKVASPSSSVKITQTRFLQVGENTIYLAVTRKSPSSKMESLKIYPVNFADKKPIESRTKETGDKLSECLQGLSSSLQEAKPALERIRTESVKILTTDTDLTFEGTLASEKIVKLDPSKSKVASAQISPEMQRAGSSERFKTAPSQLLSGIDDQIMMLDQMKAELQNVFYKSKPNQVQGKLTFSNGLQFDNLQLGSTDVTTSNLNNIAWSDIQNNALKVSSSKPQEVTGTWTIESLTTEDATVLNTNSQLAPDGFIRTSCTKQDIQAIMGVHQFEKSLTVDNNIQLGLSTTVNNIPFSHIVMKDDMQRQISGYKHAPHIKGDFVVDNVNDVHLPTWFSSVAKINSPTVQKFTGPVKIAENAALQIDQLKVVKLNTKTWDDFVANTMIDGVNQEVNGPVSFENLRVDNLQSRSINGVQSKNFLTSLTKQRITSEFSVETLTVTGPLTSASINGIHLTDAVSRTAKNVEISGPVELENFQVKDVTLPDGITIAEKDVSTLVDRKKVHMYTTVDGSTIFIKDVTVNEIQDTASLNGQLISDFATKYWSKAGNNVVDAPQLLISNRKSTLREGLITHSLNGFRFPNEFISLDQSRILLKAPVSFDKPVTVLGNVTMDEGKTIQKIDMSRINSMMVDKDFTGVIRGLKIFDRQVVAQEGATFGTLNGMDPVNDVVMLTTEESQVIDGIVKFTQPVELEDLHVDNGDVQVNGLVNNLNLEQVKTSTAYKDQENFIDGKVVFMKNINADKFSTVKLNEITAREITDNLIFLKHTDEQTIQGEILLANGRAELFGDSSTQIINGIPVSEHLSKVVMMDSPNLLISGTKEFTDVVLKDQLQCTSINGVNLEELARNAFSKSKSQFINGKWSLENVKFNENLETHQIGGVSLEDVVFTNQPTVEILSPVNFTSTRTTLQGPLTVVGDLNGVKFHEDMKNFININGGRKFDDVSITGDLTWTNDLPEMERLSYLFGNAVTNTNAQKILGGVHLAGGFSSSEIVSPDQWLNDINLQAIMDDALMKDDTNWVISGNNKFTKSLQIGNLVKPVDTLSTNLVNGLNLEMINEDIVKTTDDQSGRVIKGAKTFKGGIHANDLEIKDKLSDFSMQDFVVKDDSREINHVNFKNLLVSGNIDVTKTSGLDLQNLLEDRVSLTKPQELHGSYVFQNVNVEDKAQCQLQQINSISLENTLKAGSQEISNIGGEKVFKNGITVNGQIETSSLNDHNIQNLVDSTFRFDRKEVIQQPVIFESSVTINEQVEMESINKIHIESFSQSISSRIGRLVDEAKGPDFLLTVLSSQSTKLRRLTQQQPSWLEHFRLKQDWSMLGPKSRIAQMKSTTTGEIMVTLLQESDGQNVGLPKGCDCNTVDTVIIKEMNSKLTMRVGGDKCLQVFHATSPSGKAYTVTSDTSSSNTTCIAEKEKGITQIFSEDVLLEKMSTGHVSDLGVFSDRGTDFLILAQYFNKDTRSHTTTTSVFQVDHDGKVINVQNIETHGARQVAVSEINESWMLAIANSKNNIDEESCNADSAIYTWSSSEKRFLLLRTIMTDGAFDVEFITAKTNNPFYKESFVAFAQEGNSASGEVIIYRYEQLGGNFVMSQTLRSNWPITALRSTCICSKCFFITVVPQEGITFYENRFVEGFQEYHRVAVFGATDINSFTLNKLQLFAIATNKGPVLAEAVLAGSCQEEMFM</sequence>
<feature type="signal peptide" evidence="1">
    <location>
        <begin position="1"/>
        <end position="23"/>
    </location>
</feature>
<reference evidence="2 3" key="1">
    <citation type="journal article" date="2016" name="Genome Biol. Evol.">
        <title>Gene Family Evolution Reflects Adaptation to Soil Environmental Stressors in the Genome of the Collembolan Orchesella cincta.</title>
        <authorList>
            <person name="Faddeeva-Vakhrusheva A."/>
            <person name="Derks M.F."/>
            <person name="Anvar S.Y."/>
            <person name="Agamennone V."/>
            <person name="Suring W."/>
            <person name="Smit S."/>
            <person name="van Straalen N.M."/>
            <person name="Roelofs D."/>
        </authorList>
    </citation>
    <scope>NUCLEOTIDE SEQUENCE [LARGE SCALE GENOMIC DNA]</scope>
    <source>
        <tissue evidence="2">Mixed pool</tissue>
    </source>
</reference>
<dbReference type="Proteomes" id="UP000094527">
    <property type="component" value="Unassembled WGS sequence"/>
</dbReference>
<evidence type="ECO:0000313" key="2">
    <source>
        <dbReference type="EMBL" id="ODM97789.1"/>
    </source>
</evidence>
<dbReference type="PANTHER" id="PTHR15261:SF4">
    <property type="entry name" value="THROMBOSPONDIN-TYPE LAMININ G DOMAIN AND EAR REPEAT-CONTAINING PROTEIN"/>
    <property type="match status" value="1"/>
</dbReference>
<dbReference type="OrthoDB" id="7936313at2759"/>
<feature type="chain" id="PRO_5008904717" evidence="1">
    <location>
        <begin position="24"/>
        <end position="2059"/>
    </location>
</feature>
<keyword evidence="1" id="KW-0732">Signal</keyword>
<dbReference type="GO" id="GO:0007165">
    <property type="term" value="P:signal transduction"/>
    <property type="evidence" value="ECO:0007669"/>
    <property type="project" value="TreeGrafter"/>
</dbReference>
<protein>
    <submittedName>
        <fullName evidence="2">Thrombospondin-type laminin G domain and EAR repeat-containing protein</fullName>
    </submittedName>
</protein>
<keyword evidence="3" id="KW-1185">Reference proteome</keyword>
<dbReference type="STRING" id="48709.A0A1D2MXM1"/>